<feature type="signal peptide" evidence="9">
    <location>
        <begin position="1"/>
        <end position="16"/>
    </location>
</feature>
<dbReference type="SUPFAM" id="SSF103511">
    <property type="entry name" value="Chlorophyll a-b binding protein"/>
    <property type="match status" value="1"/>
</dbReference>
<dbReference type="GO" id="GO:0016020">
    <property type="term" value="C:membrane"/>
    <property type="evidence" value="ECO:0007669"/>
    <property type="project" value="InterPro"/>
</dbReference>
<dbReference type="InterPro" id="IPR022796">
    <property type="entry name" value="Chloroa_b-bind"/>
</dbReference>
<keyword evidence="9" id="KW-0732">Signal</keyword>
<organism evidence="10">
    <name type="scientific">Minutocellus polymorphus</name>
    <dbReference type="NCBI Taxonomy" id="265543"/>
    <lineage>
        <taxon>Eukaryota</taxon>
        <taxon>Sar</taxon>
        <taxon>Stramenopiles</taxon>
        <taxon>Ochrophyta</taxon>
        <taxon>Bacillariophyta</taxon>
        <taxon>Mediophyceae</taxon>
        <taxon>Cymatosirophycidae</taxon>
        <taxon>Cymatosirales</taxon>
        <taxon>Cymatosiraceae</taxon>
        <taxon>Minutocellus</taxon>
    </lineage>
</organism>
<dbReference type="GO" id="GO:0009507">
    <property type="term" value="C:chloroplast"/>
    <property type="evidence" value="ECO:0007669"/>
    <property type="project" value="UniProtKB-SubCell"/>
</dbReference>
<dbReference type="Gene3D" id="1.10.3460.10">
    <property type="entry name" value="Chlorophyll a/b binding protein domain"/>
    <property type="match status" value="1"/>
</dbReference>
<evidence type="ECO:0000256" key="2">
    <source>
        <dbReference type="ARBA" id="ARBA00004229"/>
    </source>
</evidence>
<keyword evidence="4" id="KW-0150">Chloroplast</keyword>
<dbReference type="EMBL" id="HBEJ01011438">
    <property type="protein sequence ID" value="CAD8371951.1"/>
    <property type="molecule type" value="Transcribed_RNA"/>
</dbReference>
<feature type="binding site" evidence="8">
    <location>
        <position position="77"/>
    </location>
    <ligand>
        <name>chlorophyll a</name>
        <dbReference type="ChEBI" id="CHEBI:58416"/>
        <label>1</label>
    </ligand>
</feature>
<comment type="subcellular location">
    <subcellularLocation>
        <location evidence="2">Plastid</location>
        <location evidence="2">Chloroplast</location>
    </subcellularLocation>
</comment>
<keyword evidence="5" id="KW-0602">Photosynthesis</keyword>
<evidence type="ECO:0000256" key="9">
    <source>
        <dbReference type="SAM" id="SignalP"/>
    </source>
</evidence>
<keyword evidence="6" id="KW-0934">Plastid</keyword>
<dbReference type="AlphaFoldDB" id="A0A7S0AQU7"/>
<evidence type="ECO:0000256" key="8">
    <source>
        <dbReference type="PIRSR" id="PIRSR601344-1"/>
    </source>
</evidence>
<dbReference type="GO" id="GO:0009765">
    <property type="term" value="P:photosynthesis, light harvesting"/>
    <property type="evidence" value="ECO:0007669"/>
    <property type="project" value="InterPro"/>
</dbReference>
<dbReference type="PANTHER" id="PTHR21649">
    <property type="entry name" value="CHLOROPHYLL A/B BINDING PROTEIN"/>
    <property type="match status" value="1"/>
</dbReference>
<evidence type="ECO:0000256" key="1">
    <source>
        <dbReference type="ARBA" id="ARBA00004022"/>
    </source>
</evidence>
<reference evidence="10" key="1">
    <citation type="submission" date="2021-01" db="EMBL/GenBank/DDBJ databases">
        <authorList>
            <person name="Corre E."/>
            <person name="Pelletier E."/>
            <person name="Niang G."/>
            <person name="Scheremetjew M."/>
            <person name="Finn R."/>
            <person name="Kale V."/>
            <person name="Holt S."/>
            <person name="Cochrane G."/>
            <person name="Meng A."/>
            <person name="Brown T."/>
            <person name="Cohen L."/>
        </authorList>
    </citation>
    <scope>NUCLEOTIDE SEQUENCE</scope>
    <source>
        <strain evidence="10">CCMP3303</strain>
    </source>
</reference>
<accession>A0A7S0AQU7</accession>
<feature type="binding site" description="axial binding residue" evidence="8">
    <location>
        <position position="37"/>
    </location>
    <ligand>
        <name>chlorophyll b</name>
        <dbReference type="ChEBI" id="CHEBI:61721"/>
        <label>1</label>
    </ligand>
    <ligandPart>
        <name>Mg</name>
        <dbReference type="ChEBI" id="CHEBI:25107"/>
    </ligandPart>
</feature>
<evidence type="ECO:0000256" key="3">
    <source>
        <dbReference type="ARBA" id="ARBA00005933"/>
    </source>
</evidence>
<sequence length="258" mass="27855">MMKLAVATLLATSAAAFQTSSPAPKASVALHETKADLEALAKELNPIVGFYDPLNLAEADFWGAGNEATIGFLRHAEIKHGRVAMFAFVGYIVHANGVKFPWAMQLDGAPFPTETNPPALWDAVSDTAKWQIFTLIGFLEFWSELSTDSHKHYMAGGKPGDFPDFVSGPDSGGIPHPVPFNLYDPFKLGKNMSEETKARRLRAEINNGRLAQLGIIGFLSEQCAPGSVPLLSGVVQPYDGEPMAPFVTNYLGSAWGMN</sequence>
<protein>
    <submittedName>
        <fullName evidence="10">Uncharacterized protein</fullName>
    </submittedName>
</protein>
<dbReference type="GO" id="GO:0030076">
    <property type="term" value="C:light-harvesting complex"/>
    <property type="evidence" value="ECO:0007669"/>
    <property type="project" value="UniProtKB-KW"/>
</dbReference>
<dbReference type="InterPro" id="IPR001344">
    <property type="entry name" value="Chloro_AB-bd_pln"/>
</dbReference>
<keyword evidence="8" id="KW-0157">Chromophore</keyword>
<comment type="similarity">
    <text evidence="3">Belongs to the fucoxanthin chlorophyll protein family.</text>
</comment>
<evidence type="ECO:0000256" key="7">
    <source>
        <dbReference type="ARBA" id="ARBA00023243"/>
    </source>
</evidence>
<evidence type="ECO:0000256" key="5">
    <source>
        <dbReference type="ARBA" id="ARBA00022531"/>
    </source>
</evidence>
<dbReference type="Pfam" id="PF00504">
    <property type="entry name" value="Chloroa_b-bind"/>
    <property type="match status" value="1"/>
</dbReference>
<comment type="function">
    <text evidence="1">The light-harvesting complex (LHC) functions as a light receptor, it captures and delivers excitation energy to photosystems with which it is closely associated. Energy is transferred from the carotenoid and chlorophyll C (or B) to chlorophyll A and the photosynthetic reaction centers where it is used to synthesize ATP and reducing power.</text>
</comment>
<feature type="binding site" evidence="8">
    <location>
        <position position="82"/>
    </location>
    <ligand>
        <name>chlorophyll a</name>
        <dbReference type="ChEBI" id="CHEBI:58416"/>
        <label>1</label>
    </ligand>
</feature>
<keyword evidence="8" id="KW-0148">Chlorophyll</keyword>
<evidence type="ECO:0000256" key="6">
    <source>
        <dbReference type="ARBA" id="ARBA00022640"/>
    </source>
</evidence>
<feature type="chain" id="PRO_5031086573" evidence="9">
    <location>
        <begin position="17"/>
        <end position="258"/>
    </location>
</feature>
<keyword evidence="7" id="KW-0437">Light-harvesting polypeptide</keyword>
<evidence type="ECO:0000313" key="10">
    <source>
        <dbReference type="EMBL" id="CAD8371951.1"/>
    </source>
</evidence>
<proteinExistence type="inferred from homology"/>
<name>A0A7S0AQU7_9STRA</name>
<dbReference type="GO" id="GO:0016168">
    <property type="term" value="F:chlorophyll binding"/>
    <property type="evidence" value="ECO:0007669"/>
    <property type="project" value="UniProtKB-KW"/>
</dbReference>
<gene>
    <name evidence="10" type="ORF">MPOL1434_LOCUS6710</name>
</gene>
<evidence type="ECO:0000256" key="4">
    <source>
        <dbReference type="ARBA" id="ARBA00022528"/>
    </source>
</evidence>